<proteinExistence type="predicted"/>
<evidence type="ECO:0000313" key="2">
    <source>
        <dbReference type="Proteomes" id="UP000707451"/>
    </source>
</evidence>
<dbReference type="AlphaFoldDB" id="A0A9P8BVD5"/>
<gene>
    <name evidence="1" type="ORF">KI688_012734</name>
</gene>
<keyword evidence="2" id="KW-1185">Reference proteome</keyword>
<reference evidence="1" key="1">
    <citation type="submission" date="2021-06" db="EMBL/GenBank/DDBJ databases">
        <title>Genome Sequence of Mortierella hyaline Strain SCG-10, a Cold-Adapted, Nitrate-Reducing Fungus Isolated from Soil in Minnesota, USA.</title>
        <authorList>
            <person name="Aldossari N."/>
        </authorList>
    </citation>
    <scope>NUCLEOTIDE SEQUENCE</scope>
    <source>
        <strain evidence="1">SCG-10</strain>
    </source>
</reference>
<dbReference type="EMBL" id="JAHRHY010000009">
    <property type="protein sequence ID" value="KAG9066822.1"/>
    <property type="molecule type" value="Genomic_DNA"/>
</dbReference>
<evidence type="ECO:0000313" key="1">
    <source>
        <dbReference type="EMBL" id="KAG9066822.1"/>
    </source>
</evidence>
<protein>
    <submittedName>
        <fullName evidence="1">Uncharacterized protein</fullName>
    </submittedName>
</protein>
<organism evidence="1 2">
    <name type="scientific">Linnemannia hyalina</name>
    <dbReference type="NCBI Taxonomy" id="64524"/>
    <lineage>
        <taxon>Eukaryota</taxon>
        <taxon>Fungi</taxon>
        <taxon>Fungi incertae sedis</taxon>
        <taxon>Mucoromycota</taxon>
        <taxon>Mortierellomycotina</taxon>
        <taxon>Mortierellomycetes</taxon>
        <taxon>Mortierellales</taxon>
        <taxon>Mortierellaceae</taxon>
        <taxon>Linnemannia</taxon>
    </lineage>
</organism>
<dbReference type="Proteomes" id="UP000707451">
    <property type="component" value="Unassembled WGS sequence"/>
</dbReference>
<comment type="caution">
    <text evidence="1">The sequence shown here is derived from an EMBL/GenBank/DDBJ whole genome shotgun (WGS) entry which is preliminary data.</text>
</comment>
<accession>A0A9P8BVD5</accession>
<sequence>MITPYSNVWPKTLSSPEGDRLVIAVKHARLSGDQDFLDAESARTALELAKDVEWWSVSASDLIYQLRQVKSHFDDPSTYYLCRTSSDFAANRPYQPNSIFTNTSFYQAQNGDGVAASRIFYLVAGAVIKAGADAKLAKQAVVELRGRCSNSGDIAQEFNNILTLYTEGQSFIQILDNKKLNKPLEALAKRLSTYIATTNKSAVTG</sequence>
<dbReference type="OrthoDB" id="2250876at2759"/>
<name>A0A9P8BVD5_9FUNG</name>